<dbReference type="Proteomes" id="UP000583929">
    <property type="component" value="Unassembled WGS sequence"/>
</dbReference>
<dbReference type="CDD" id="cd18808">
    <property type="entry name" value="SF1_C_Upf1"/>
    <property type="match status" value="3"/>
</dbReference>
<keyword evidence="2" id="KW-0378">Hydrolase</keyword>
<evidence type="ECO:0000256" key="5">
    <source>
        <dbReference type="SAM" id="MobiDB-lite"/>
    </source>
</evidence>
<dbReference type="Gene3D" id="3.40.50.300">
    <property type="entry name" value="P-loop containing nucleotide triphosphate hydrolases"/>
    <property type="match status" value="6"/>
</dbReference>
<dbReference type="Pfam" id="PF13087">
    <property type="entry name" value="AAA_12"/>
    <property type="match status" value="3"/>
</dbReference>
<dbReference type="PANTHER" id="PTHR10887:SF522">
    <property type="entry name" value="P-LOOP CONTAINING NUCLEOSIDE TRIPHOSPHATE HYDROLASES SUPERFAMILY PROTEIN"/>
    <property type="match status" value="1"/>
</dbReference>
<dbReference type="GO" id="GO:0005524">
    <property type="term" value="F:ATP binding"/>
    <property type="evidence" value="ECO:0007669"/>
    <property type="project" value="UniProtKB-KW"/>
</dbReference>
<feature type="region of interest" description="Disordered" evidence="5">
    <location>
        <begin position="481"/>
        <end position="503"/>
    </location>
</feature>
<evidence type="ECO:0000256" key="3">
    <source>
        <dbReference type="ARBA" id="ARBA00022806"/>
    </source>
</evidence>
<evidence type="ECO:0000259" key="6">
    <source>
        <dbReference type="Pfam" id="PF13086"/>
    </source>
</evidence>
<evidence type="ECO:0000313" key="9">
    <source>
        <dbReference type="EMBL" id="KAF4404608.1"/>
    </source>
</evidence>
<evidence type="ECO:0000256" key="1">
    <source>
        <dbReference type="ARBA" id="ARBA00022741"/>
    </source>
</evidence>
<dbReference type="InterPro" id="IPR045055">
    <property type="entry name" value="DNA2/NAM7-like"/>
</dbReference>
<protein>
    <recommendedName>
        <fullName evidence="11">P-loop containing nucleoside triphosphate hydrolase</fullName>
    </recommendedName>
</protein>
<feature type="domain" description="DNA2/NAM7 helicase helicase" evidence="6">
    <location>
        <begin position="255"/>
        <end position="689"/>
    </location>
</feature>
<evidence type="ECO:0000256" key="2">
    <source>
        <dbReference type="ARBA" id="ARBA00022801"/>
    </source>
</evidence>
<keyword evidence="3" id="KW-0347">Helicase</keyword>
<dbReference type="InterPro" id="IPR027417">
    <property type="entry name" value="P-loop_NTPase"/>
</dbReference>
<dbReference type="FunFam" id="3.40.50.300:FF:000326">
    <property type="entry name" value="P-loop containing nucleoside triphosphate hydrolase"/>
    <property type="match status" value="3"/>
</dbReference>
<dbReference type="SUPFAM" id="SSF52540">
    <property type="entry name" value="P-loop containing nucleoside triphosphate hydrolases"/>
    <property type="match status" value="3"/>
</dbReference>
<feature type="region of interest" description="Disordered" evidence="5">
    <location>
        <begin position="1453"/>
        <end position="1474"/>
    </location>
</feature>
<organism evidence="9 10">
    <name type="scientific">Cannabis sativa</name>
    <name type="common">Hemp</name>
    <name type="synonym">Marijuana</name>
    <dbReference type="NCBI Taxonomy" id="3483"/>
    <lineage>
        <taxon>Eukaryota</taxon>
        <taxon>Viridiplantae</taxon>
        <taxon>Streptophyta</taxon>
        <taxon>Embryophyta</taxon>
        <taxon>Tracheophyta</taxon>
        <taxon>Spermatophyta</taxon>
        <taxon>Magnoliopsida</taxon>
        <taxon>eudicotyledons</taxon>
        <taxon>Gunneridae</taxon>
        <taxon>Pentapetalae</taxon>
        <taxon>rosids</taxon>
        <taxon>fabids</taxon>
        <taxon>Rosales</taxon>
        <taxon>Cannabaceae</taxon>
        <taxon>Cannabis</taxon>
    </lineage>
</organism>
<evidence type="ECO:0000259" key="8">
    <source>
        <dbReference type="Pfam" id="PF20073"/>
    </source>
</evidence>
<evidence type="ECO:0000259" key="7">
    <source>
        <dbReference type="Pfam" id="PF13087"/>
    </source>
</evidence>
<feature type="domain" description="DNA2/NAM7 helicase helicase" evidence="6">
    <location>
        <begin position="1642"/>
        <end position="1719"/>
    </location>
</feature>
<feature type="domain" description="DUF6469" evidence="8">
    <location>
        <begin position="79"/>
        <end position="206"/>
    </location>
</feature>
<feature type="domain" description="DUF6469" evidence="8">
    <location>
        <begin position="1176"/>
        <end position="1259"/>
    </location>
</feature>
<dbReference type="GO" id="GO:0004386">
    <property type="term" value="F:helicase activity"/>
    <property type="evidence" value="ECO:0007669"/>
    <property type="project" value="UniProtKB-KW"/>
</dbReference>
<dbReference type="InterPro" id="IPR041679">
    <property type="entry name" value="DNA2/NAM7-like_C"/>
</dbReference>
<dbReference type="GO" id="GO:0005694">
    <property type="term" value="C:chromosome"/>
    <property type="evidence" value="ECO:0007669"/>
    <property type="project" value="UniProtKB-ARBA"/>
</dbReference>
<dbReference type="InterPro" id="IPR045529">
    <property type="entry name" value="DUF6469"/>
</dbReference>
<keyword evidence="1" id="KW-0547">Nucleotide-binding</keyword>
<dbReference type="GO" id="GO:0016787">
    <property type="term" value="F:hydrolase activity"/>
    <property type="evidence" value="ECO:0007669"/>
    <property type="project" value="UniProtKB-KW"/>
</dbReference>
<keyword evidence="4" id="KW-0067">ATP-binding</keyword>
<feature type="domain" description="DNA2/NAM7 helicase helicase" evidence="6">
    <location>
        <begin position="2347"/>
        <end position="2699"/>
    </location>
</feature>
<name>A0A7J6IBZ7_CANSA</name>
<accession>A0A7J6IBZ7</accession>
<evidence type="ECO:0000313" key="10">
    <source>
        <dbReference type="Proteomes" id="UP000583929"/>
    </source>
</evidence>
<dbReference type="InterPro" id="IPR047187">
    <property type="entry name" value="SF1_C_Upf1"/>
</dbReference>
<feature type="domain" description="DNA2/NAM7 helicase-like C-terminal" evidence="7">
    <location>
        <begin position="1727"/>
        <end position="1924"/>
    </location>
</feature>
<comment type="caution">
    <text evidence="9">The sequence shown here is derived from an EMBL/GenBank/DDBJ whole genome shotgun (WGS) entry which is preliminary data.</text>
</comment>
<gene>
    <name evidence="9" type="ORF">G4B88_005994</name>
</gene>
<evidence type="ECO:0008006" key="11">
    <source>
        <dbReference type="Google" id="ProtNLM"/>
    </source>
</evidence>
<evidence type="ECO:0000256" key="4">
    <source>
        <dbReference type="ARBA" id="ARBA00022840"/>
    </source>
</evidence>
<keyword evidence="10" id="KW-1185">Reference proteome</keyword>
<feature type="domain" description="DNA2/NAM7 helicase helicase" evidence="6">
    <location>
        <begin position="1313"/>
        <end position="1530"/>
    </location>
</feature>
<dbReference type="InterPro" id="IPR041677">
    <property type="entry name" value="DNA2/NAM7_AAA_11"/>
</dbReference>
<dbReference type="PANTHER" id="PTHR10887">
    <property type="entry name" value="DNA2/NAM7 HELICASE FAMILY"/>
    <property type="match status" value="1"/>
</dbReference>
<feature type="region of interest" description="Disordered" evidence="5">
    <location>
        <begin position="1490"/>
        <end position="1513"/>
    </location>
</feature>
<feature type="non-terminal residue" evidence="9">
    <location>
        <position position="1"/>
    </location>
</feature>
<feature type="domain" description="DNA2/NAM7 helicase-like C-terminal" evidence="7">
    <location>
        <begin position="2707"/>
        <end position="2903"/>
    </location>
</feature>
<dbReference type="Pfam" id="PF20073">
    <property type="entry name" value="DUF6469"/>
    <property type="match status" value="2"/>
</dbReference>
<sequence>MESCNGYNEMVVGSKDLIDLVFSWSIADVINGDLYKEQVKTIPYIFSSTTEYLSSFITPLIEETHAELLKSFKELSDAPYSEIKSLKRSKDFKPPKDLLYKIEVERSMENENYMNAFEPEVGDLIAITSVRPTCVDDLDRPERSYLIAHVKRVRERDDHFKLLILSSKPALVDEDHMEENGKRTKLFAVKLINMTTNVRIMTALNCDQKAVNMNIIQNVLQAGFYDVENCTICQSDSICSAMNPDVCARMRKLGLDDSQQDAILSCIRATKCYHQNTVKMIWGPPGTGKTKTVGFLLSLLLREECRTLTCAPTNTAVLEVTNQLVKNVVASANDEMYGLGDIVLVGNKKRMNIDDYDELYRVFLDYRADILAACFDPNFGWRDTLHDMISLLKEPDKQYRLYLRKMKGEDKDIMKNDNSNLIKECVNLGNKDFERNTEKDDSDKSVEVKKGNKDMKQFILRFLKENKTDKRPNTMLHLLREKESKQEGHNRNDVPAKKKGREGEKVHDIPMTFGEFVKKRFDIVRQWMCFLIENLRTHLPTSVISPEVAKNMLEAEKSLKKFQQVLHGVSNEDLKEAFSRGSQFTNLNREKVNSLFILESLPTKFCFPYTRDKRVIREYCLKKACLIFCTASGSAKLNIIDMKPLELLVIDEAAQLKECESTIPLQLHGFRHAILVGDEQQLPAMVTSQISEEADFGRSLFERLAYLGHKKHLLNVQYRMHPSISLFPNKEFYNNQILNGQNVKDRSYNKSFLRGKMYGSYSFINVSHGKEEFDDKRSRKNIVEVAVILEMVESLHKQIILTKKKVRVGVITPYKAQVHALTEKMRKYTSDPHNAFFVSVRTVDGFQGGEEDIIIISTVRCNGIGSLSFLSSRQRANVALTRARYCLWIVGSGETLRKSGTFWKNLVIDAEERGCFHDAWEDMNMARAITVALIGLNQISMLLGLDAVLFKKARWKVCFTNNFWQSMTSVKNNLFYKKVLILLEKLSGGWRDIYIERNHAEISSQLVEFYLVSMELYLVWTVDIVKDDSHCIQILQVWDILPLSKIPELSKQIDFIHRSYSADKLNRCKYKCYEGDLVVPMTWPINSKMQSDNATKKEIRYVNKIPHKFSSKTEYLNSFIAPLMEETHADLLSSVKSLSHPLCCEIRSFTFTDAYKPPKDLFYKLILKGNENKNDHMVYEPQHGDLIAITSVKPRSIADLERSYVVALVQGVKDDLILTVLSSKPIEDHMDRTKNNSSLFAVYLINMTTNIRIWQALTSDPNDRGMKIIENVLRPEFPDAEKCVNCHFKQNCSTAYLNAKIGIQSSELNESQQKANTVKLIWGPPGTGKTMTVGFLLHCLLNMKCRTLTCAPTNIAVLEVTGRLIQRVMESSKYGTYGLGDIVLFGNGERMKIEECDELHDVFLDNRIAILDYCFASESGWRSTLLYMISLLEDPQGKYQLYLKETVVEDLKENDNDEELTQTGDSKNEEKKNKKPLKQVILETLKENKKNQKKMKDNKKEKESKHEEERKGVNDLSYEKENLEEKTHVIHLTFEEFFQKRFSYIAERLYFCVESLITHLPTSLISLKVVKMISEAVDNLKSLQKLLSGDSSGALGKCLSKNVVSGGGSSTKLNAARKKSLLLLKLLPSTFPVPQSTNSSYDTREIQDFCLANACLIFCTVSSSAKLHKTEMVPFEVLIIDEAAQLKECESTIPLQLLGTRHAILIGDERQLPAMVKSQVSAKANFGRSLFERLAFLGHQKHLLNVQHRMHPLISSFPNKQFYNNEIFDGQNVKQRSYSQCFLQGKMYGSYSFINVPYGKETVDNKHSSKNKIEAFVVSEIVAKLYEEVKKTKKKIRVGVISPYKAQVYAICEIVGTKYSSDAQNDFSLSVRSVDGFQGGEEDVIIISTVRSNAKGSVGFLSNCQRANVALTRARHCLWIVGNGETLGDSECVWKKLVMDAKERSCFHNANEDKNLSLAIIAALVQLKQIHLLPNLDSHLFRDARWKVCFNDDFWISMTRVKDYELCKEILSLLEKLSCGWRKGASSQLVECYKVKQMCIVWTVDLLIENSHQVQILKVWNVLAHSEVPKLSKQLDLLYGNYSSHKMSQCKFKHKERNLDVPMKWPVDSTNTNNSHSKRVVTGRSLIDFIFSWSIKDVLNYDLYKNQVAQIPDTFGSKAEYFKAFIVPLVEETHADLSSGVKAVAHSVWCEIRSVKQTKQYNPPKDFFYKAVLRSNEMKNHPKAYKPENGDLIAITSVKPRSVNDLHRHFVIASVQGVKDDVVTLLSSKPILFENSILFAVYLINMNTNIRIWQALTSDPKERNMKIIDKVIKSDFPEEEKCMMCHFEQNSIFSYSDVKIRIKLSDLNESQKEAVLSCIKARDCHHQNSVKLIWGPPGTGKTKTTSFLLHTLLRMKCRTLTCAPTNVAVLEVTERLVKRVIESSTHDTYGLGDIVLIGNGRRMNIEERDELQSVFLQNRVDVFNYCFGSKTGWKDSLVSMISLLEEPVDKYRLYLKEREIQGLKENSDECGNSRPLSFGKFFKENFSCILQRLNICVVSLYTHLPTSCISLQVVKSMVAAVESLKSFEVLFNGVVSETLKLLFERNVMSEDHIFEKFNVARENCICQLESLPSTFSVPDFSSTKEVMDFCLEKACLVFCTVSGSAELHNKGMRPLEVLVIDEAAQLKECESAIPLQLPGLRHAILIGDERQLPAMVKSKISEEANFGRSLFERLSFLGHKKHLLNVQHRMHPAISQFPNSQFYDNKILDGHNVKLRSYSKTFLQGKMYGSYSFINVAQGKETCDNKHSSKNMVEVAVVSEILDSLYKEVKGKKKVSVGVISPYKAQVFEISEMIGNKYSADAQSDFSVSVRSVDGFQGGEDDVIIISTVRSNGKGSVGFLSNHQRANVVLTRARHCLWIVGNGSTLANSSTVWRKLVIDAKERMCYHNADEDKNLALAITSALVQSNQIHLLPNLDPLLFKDSVWKVCFNDSFWSSMASVKDKEFCNEMFSLLRKLSCGWRQEHKDSNLTSSHFVEHYIIKEMYLVWSVDLVKEDSNQVQILKIWDVLVQSGVQKLTNQLDMLYGNFSTDKMHRCKYKKKE</sequence>
<reference evidence="9 10" key="1">
    <citation type="journal article" date="2020" name="bioRxiv">
        <title>Sequence and annotation of 42 cannabis genomes reveals extensive copy number variation in cannabinoid synthesis and pathogen resistance genes.</title>
        <authorList>
            <person name="Mckernan K.J."/>
            <person name="Helbert Y."/>
            <person name="Kane L.T."/>
            <person name="Ebling H."/>
            <person name="Zhang L."/>
            <person name="Liu B."/>
            <person name="Eaton Z."/>
            <person name="Mclaughlin S."/>
            <person name="Kingan S."/>
            <person name="Baybayan P."/>
            <person name="Concepcion G."/>
            <person name="Jordan M."/>
            <person name="Riva A."/>
            <person name="Barbazuk W."/>
            <person name="Harkins T."/>
        </authorList>
    </citation>
    <scope>NUCLEOTIDE SEQUENCE [LARGE SCALE GENOMIC DNA]</scope>
    <source>
        <strain evidence="10">cv. Jamaican Lion 4</strain>
        <tissue evidence="9">Leaf</tissue>
    </source>
</reference>
<dbReference type="Pfam" id="PF13086">
    <property type="entry name" value="AAA_11"/>
    <property type="match status" value="4"/>
</dbReference>
<dbReference type="EMBL" id="JAATIQ010000001">
    <property type="protein sequence ID" value="KAF4404608.1"/>
    <property type="molecule type" value="Genomic_DNA"/>
</dbReference>
<feature type="domain" description="DNA2/NAM7 helicase-like C-terminal" evidence="7">
    <location>
        <begin position="697"/>
        <end position="892"/>
    </location>
</feature>
<proteinExistence type="predicted"/>